<keyword evidence="2" id="KW-1185">Reference proteome</keyword>
<reference evidence="1" key="1">
    <citation type="journal article" date="2023" name="GigaByte">
        <title>Genome assembly of the bearded iris, Iris pallida Lam.</title>
        <authorList>
            <person name="Bruccoleri R.E."/>
            <person name="Oakeley E.J."/>
            <person name="Faust A.M.E."/>
            <person name="Altorfer M."/>
            <person name="Dessus-Babus S."/>
            <person name="Burckhardt D."/>
            <person name="Oertli M."/>
            <person name="Naumann U."/>
            <person name="Petersen F."/>
            <person name="Wong J."/>
        </authorList>
    </citation>
    <scope>NUCLEOTIDE SEQUENCE</scope>
    <source>
        <strain evidence="1">GSM-AAB239-AS_SAM_17_03QT</strain>
    </source>
</reference>
<reference evidence="1" key="2">
    <citation type="submission" date="2023-04" db="EMBL/GenBank/DDBJ databases">
        <authorList>
            <person name="Bruccoleri R.E."/>
            <person name="Oakeley E.J."/>
            <person name="Faust A.-M."/>
            <person name="Dessus-Babus S."/>
            <person name="Altorfer M."/>
            <person name="Burckhardt D."/>
            <person name="Oertli M."/>
            <person name="Naumann U."/>
            <person name="Petersen F."/>
            <person name="Wong J."/>
        </authorList>
    </citation>
    <scope>NUCLEOTIDE SEQUENCE</scope>
    <source>
        <strain evidence="1">GSM-AAB239-AS_SAM_17_03QT</strain>
        <tissue evidence="1">Leaf</tissue>
    </source>
</reference>
<proteinExistence type="predicted"/>
<dbReference type="AlphaFoldDB" id="A0AAX6EB54"/>
<sequence length="26" mass="3224">MARHTVQPLVIRGIRIEERKGEERWY</sequence>
<name>A0AAX6EB54_IRIPA</name>
<evidence type="ECO:0000313" key="2">
    <source>
        <dbReference type="Proteomes" id="UP001140949"/>
    </source>
</evidence>
<evidence type="ECO:0000313" key="1">
    <source>
        <dbReference type="EMBL" id="KAJ6801292.1"/>
    </source>
</evidence>
<gene>
    <name evidence="1" type="ORF">M6B38_198545</name>
</gene>
<dbReference type="EMBL" id="JANAVB010038218">
    <property type="protein sequence ID" value="KAJ6801292.1"/>
    <property type="molecule type" value="Genomic_DNA"/>
</dbReference>
<protein>
    <submittedName>
        <fullName evidence="1">Uncharacterized protein</fullName>
    </submittedName>
</protein>
<organism evidence="1 2">
    <name type="scientific">Iris pallida</name>
    <name type="common">Sweet iris</name>
    <dbReference type="NCBI Taxonomy" id="29817"/>
    <lineage>
        <taxon>Eukaryota</taxon>
        <taxon>Viridiplantae</taxon>
        <taxon>Streptophyta</taxon>
        <taxon>Embryophyta</taxon>
        <taxon>Tracheophyta</taxon>
        <taxon>Spermatophyta</taxon>
        <taxon>Magnoliopsida</taxon>
        <taxon>Liliopsida</taxon>
        <taxon>Asparagales</taxon>
        <taxon>Iridaceae</taxon>
        <taxon>Iridoideae</taxon>
        <taxon>Irideae</taxon>
        <taxon>Iris</taxon>
    </lineage>
</organism>
<comment type="caution">
    <text evidence="1">The sequence shown here is derived from an EMBL/GenBank/DDBJ whole genome shotgun (WGS) entry which is preliminary data.</text>
</comment>
<dbReference type="Proteomes" id="UP001140949">
    <property type="component" value="Unassembled WGS sequence"/>
</dbReference>
<accession>A0AAX6EB54</accession>